<evidence type="ECO:0000313" key="2">
    <source>
        <dbReference type="Proteomes" id="UP000297737"/>
    </source>
</evidence>
<sequence length="143" mass="16293">MRNDPWRREAGRYAFQLKVDTRFADMDPNRHLNNSAIARLYEEARVRFHMHLREHHREIGHPHFLVARVEIDYLDEGQYPTPVNLGLGVISVGGTSYRLGVGLFQNDRCIGLSDGVLVHRGEKGPAPIPDILRATLESYALHA</sequence>
<name>A0A4Y9EK44_9SPHN</name>
<dbReference type="Pfam" id="PF13279">
    <property type="entry name" value="4HBT_2"/>
    <property type="match status" value="1"/>
</dbReference>
<dbReference type="InterPro" id="IPR029069">
    <property type="entry name" value="HotDog_dom_sf"/>
</dbReference>
<keyword evidence="2" id="KW-1185">Reference proteome</keyword>
<gene>
    <name evidence="1" type="ORF">EUV02_14980</name>
</gene>
<dbReference type="Proteomes" id="UP000297737">
    <property type="component" value="Unassembled WGS sequence"/>
</dbReference>
<reference evidence="1 2" key="1">
    <citation type="submission" date="2019-02" db="EMBL/GenBank/DDBJ databases">
        <title>Polymorphobacter sp. isolated from the lake at the Tibet of China.</title>
        <authorList>
            <person name="Li A."/>
        </authorList>
    </citation>
    <scope>NUCLEOTIDE SEQUENCE [LARGE SCALE GENOMIC DNA]</scope>
    <source>
        <strain evidence="1 2">DJ1R-1</strain>
    </source>
</reference>
<dbReference type="AlphaFoldDB" id="A0A4Y9EK44"/>
<dbReference type="SUPFAM" id="SSF54637">
    <property type="entry name" value="Thioesterase/thiol ester dehydrase-isomerase"/>
    <property type="match status" value="1"/>
</dbReference>
<dbReference type="OrthoDB" id="9799036at2"/>
<dbReference type="RefSeq" id="WP_135247114.1">
    <property type="nucleotide sequence ID" value="NZ_SIHO01000004.1"/>
</dbReference>
<evidence type="ECO:0000313" key="1">
    <source>
        <dbReference type="EMBL" id="TFU00353.1"/>
    </source>
</evidence>
<protein>
    <submittedName>
        <fullName evidence="1">Acyl-CoA thioesterase</fullName>
    </submittedName>
</protein>
<comment type="caution">
    <text evidence="1">The sequence shown here is derived from an EMBL/GenBank/DDBJ whole genome shotgun (WGS) entry which is preliminary data.</text>
</comment>
<dbReference type="EMBL" id="SIHO01000004">
    <property type="protein sequence ID" value="TFU00353.1"/>
    <property type="molecule type" value="Genomic_DNA"/>
</dbReference>
<proteinExistence type="predicted"/>
<dbReference type="Gene3D" id="3.10.129.10">
    <property type="entry name" value="Hotdog Thioesterase"/>
    <property type="match status" value="1"/>
</dbReference>
<organism evidence="1 2">
    <name type="scientific">Glacieibacterium arshaanense</name>
    <dbReference type="NCBI Taxonomy" id="2511025"/>
    <lineage>
        <taxon>Bacteria</taxon>
        <taxon>Pseudomonadati</taxon>
        <taxon>Pseudomonadota</taxon>
        <taxon>Alphaproteobacteria</taxon>
        <taxon>Sphingomonadales</taxon>
        <taxon>Sphingosinicellaceae</taxon>
        <taxon>Glacieibacterium</taxon>
    </lineage>
</organism>
<accession>A0A4Y9EK44</accession>
<dbReference type="CDD" id="cd00586">
    <property type="entry name" value="4HBT"/>
    <property type="match status" value="1"/>
</dbReference>